<dbReference type="InterPro" id="IPR035966">
    <property type="entry name" value="PKF_sf"/>
</dbReference>
<evidence type="ECO:0000256" key="10">
    <source>
        <dbReference type="ARBA" id="ARBA00022741"/>
    </source>
</evidence>
<organism evidence="18 19">
    <name type="scientific">Oxynema aestuarii AP17</name>
    <dbReference type="NCBI Taxonomy" id="2064643"/>
    <lineage>
        <taxon>Bacteria</taxon>
        <taxon>Bacillati</taxon>
        <taxon>Cyanobacteriota</taxon>
        <taxon>Cyanophyceae</taxon>
        <taxon>Oscillatoriophycideae</taxon>
        <taxon>Oscillatoriales</taxon>
        <taxon>Oscillatoriaceae</taxon>
        <taxon>Oxynema</taxon>
        <taxon>Oxynema aestuarii</taxon>
    </lineage>
</organism>
<dbReference type="GO" id="GO:0006002">
    <property type="term" value="P:fructose 6-phosphate metabolic process"/>
    <property type="evidence" value="ECO:0007669"/>
    <property type="project" value="InterPro"/>
</dbReference>
<dbReference type="InterPro" id="IPR022953">
    <property type="entry name" value="ATP_PFK"/>
</dbReference>
<comment type="similarity">
    <text evidence="15">Belongs to the phosphofructokinase type A (PFKA) family.</text>
</comment>
<dbReference type="NCBIfam" id="TIGR02478">
    <property type="entry name" value="6PF1K_euk"/>
    <property type="match status" value="1"/>
</dbReference>
<evidence type="ECO:0000256" key="5">
    <source>
        <dbReference type="ARBA" id="ARBA00012055"/>
    </source>
</evidence>
<dbReference type="InterPro" id="IPR015912">
    <property type="entry name" value="Phosphofructokinase_CS"/>
</dbReference>
<dbReference type="RefSeq" id="WP_168569992.1">
    <property type="nucleotide sequence ID" value="NZ_CP051167.1"/>
</dbReference>
<evidence type="ECO:0000313" key="19">
    <source>
        <dbReference type="Proteomes" id="UP000500857"/>
    </source>
</evidence>
<dbReference type="GO" id="GO:0046872">
    <property type="term" value="F:metal ion binding"/>
    <property type="evidence" value="ECO:0007669"/>
    <property type="project" value="UniProtKB-KW"/>
</dbReference>
<comment type="catalytic activity">
    <reaction evidence="16">
        <text>beta-D-fructose 6-phosphate + ATP = beta-D-fructose 1,6-bisphosphate + ADP + H(+)</text>
        <dbReference type="Rhea" id="RHEA:16109"/>
        <dbReference type="ChEBI" id="CHEBI:15378"/>
        <dbReference type="ChEBI" id="CHEBI:30616"/>
        <dbReference type="ChEBI" id="CHEBI:32966"/>
        <dbReference type="ChEBI" id="CHEBI:57634"/>
        <dbReference type="ChEBI" id="CHEBI:456216"/>
        <dbReference type="EC" id="2.7.1.11"/>
    </reaction>
</comment>
<evidence type="ECO:0000256" key="7">
    <source>
        <dbReference type="ARBA" id="ARBA00022533"/>
    </source>
</evidence>
<dbReference type="PRINTS" id="PR00476">
    <property type="entry name" value="PHFRCTKINASE"/>
</dbReference>
<evidence type="ECO:0000313" key="18">
    <source>
        <dbReference type="EMBL" id="QIZ71840.1"/>
    </source>
</evidence>
<dbReference type="EMBL" id="CP051167">
    <property type="protein sequence ID" value="QIZ71840.1"/>
    <property type="molecule type" value="Genomic_DNA"/>
</dbReference>
<evidence type="ECO:0000256" key="1">
    <source>
        <dbReference type="ARBA" id="ARBA00001946"/>
    </source>
</evidence>
<keyword evidence="9" id="KW-0479">Metal-binding</keyword>
<feature type="domain" description="Phosphofructokinase" evidence="17">
    <location>
        <begin position="6"/>
        <end position="337"/>
    </location>
</feature>
<evidence type="ECO:0000256" key="16">
    <source>
        <dbReference type="ARBA" id="ARBA00048070"/>
    </source>
</evidence>
<dbReference type="PANTHER" id="PTHR13697:SF4">
    <property type="entry name" value="ATP-DEPENDENT 6-PHOSPHOFRUCTOKINASE"/>
    <property type="match status" value="1"/>
</dbReference>
<comment type="cofactor">
    <cofactor evidence="1">
        <name>Mg(2+)</name>
        <dbReference type="ChEBI" id="CHEBI:18420"/>
    </cofactor>
</comment>
<evidence type="ECO:0000256" key="9">
    <source>
        <dbReference type="ARBA" id="ARBA00022723"/>
    </source>
</evidence>
<reference evidence="18 19" key="1">
    <citation type="submission" date="2020-04" db="EMBL/GenBank/DDBJ databases">
        <authorList>
            <person name="Basu S."/>
            <person name="Maruthanayagam V."/>
            <person name="Chakraborty S."/>
            <person name="Pramanik A."/>
            <person name="Mukherjee J."/>
            <person name="Brink B."/>
        </authorList>
    </citation>
    <scope>NUCLEOTIDE SEQUENCE [LARGE SCALE GENOMIC DNA]</scope>
    <source>
        <strain evidence="18 19">AP17</strain>
    </source>
</reference>
<dbReference type="Proteomes" id="UP000500857">
    <property type="component" value="Chromosome"/>
</dbReference>
<dbReference type="Pfam" id="PF00365">
    <property type="entry name" value="PFK"/>
    <property type="match status" value="2"/>
</dbReference>
<dbReference type="GO" id="GO:0016208">
    <property type="term" value="F:AMP binding"/>
    <property type="evidence" value="ECO:0007669"/>
    <property type="project" value="TreeGrafter"/>
</dbReference>
<dbReference type="GO" id="GO:0070095">
    <property type="term" value="F:fructose-6-phosphate binding"/>
    <property type="evidence" value="ECO:0007669"/>
    <property type="project" value="TreeGrafter"/>
</dbReference>
<evidence type="ECO:0000256" key="6">
    <source>
        <dbReference type="ARBA" id="ARBA00022490"/>
    </source>
</evidence>
<dbReference type="Gene3D" id="3.40.50.450">
    <property type="match status" value="2"/>
</dbReference>
<keyword evidence="14" id="KW-0324">Glycolysis</keyword>
<evidence type="ECO:0000256" key="11">
    <source>
        <dbReference type="ARBA" id="ARBA00022777"/>
    </source>
</evidence>
<dbReference type="GO" id="GO:0005524">
    <property type="term" value="F:ATP binding"/>
    <property type="evidence" value="ECO:0007669"/>
    <property type="project" value="UniProtKB-KW"/>
</dbReference>
<keyword evidence="6" id="KW-0963">Cytoplasm</keyword>
<evidence type="ECO:0000256" key="8">
    <source>
        <dbReference type="ARBA" id="ARBA00022679"/>
    </source>
</evidence>
<dbReference type="FunFam" id="3.40.50.460:FF:000008">
    <property type="entry name" value="ATP-dependent 6-phosphofructokinase"/>
    <property type="match status" value="1"/>
</dbReference>
<evidence type="ECO:0000256" key="14">
    <source>
        <dbReference type="ARBA" id="ARBA00023152"/>
    </source>
</evidence>
<gene>
    <name evidence="18" type="ORF">HCG48_15665</name>
</gene>
<evidence type="ECO:0000256" key="2">
    <source>
        <dbReference type="ARBA" id="ARBA00002659"/>
    </source>
</evidence>
<dbReference type="InterPro" id="IPR000023">
    <property type="entry name" value="Phosphofructokinase_dom"/>
</dbReference>
<comment type="subcellular location">
    <subcellularLocation>
        <location evidence="3">Cytoplasm</location>
    </subcellularLocation>
</comment>
<dbReference type="PANTHER" id="PTHR13697">
    <property type="entry name" value="PHOSPHOFRUCTOKINASE"/>
    <property type="match status" value="1"/>
</dbReference>
<feature type="domain" description="Phosphofructokinase" evidence="17">
    <location>
        <begin position="419"/>
        <end position="703"/>
    </location>
</feature>
<dbReference type="FunFam" id="3.40.50.460:FF:000007">
    <property type="entry name" value="ATP-dependent 6-phosphofructokinase"/>
    <property type="match status" value="1"/>
</dbReference>
<dbReference type="UniPathway" id="UPA00109">
    <property type="reaction ID" value="UER00182"/>
</dbReference>
<evidence type="ECO:0000256" key="3">
    <source>
        <dbReference type="ARBA" id="ARBA00004496"/>
    </source>
</evidence>
<evidence type="ECO:0000256" key="15">
    <source>
        <dbReference type="ARBA" id="ARBA00038478"/>
    </source>
</evidence>
<keyword evidence="12" id="KW-0067">ATP-binding</keyword>
<keyword evidence="10" id="KW-0547">Nucleotide-binding</keyword>
<accession>A0A6H1U0Z7</accession>
<dbReference type="Gene3D" id="3.40.50.460">
    <property type="entry name" value="Phosphofructokinase domain"/>
    <property type="match status" value="2"/>
</dbReference>
<keyword evidence="8 18" id="KW-0808">Transferase</keyword>
<evidence type="ECO:0000259" key="17">
    <source>
        <dbReference type="Pfam" id="PF00365"/>
    </source>
</evidence>
<dbReference type="GO" id="GO:0061621">
    <property type="term" value="P:canonical glycolysis"/>
    <property type="evidence" value="ECO:0007669"/>
    <property type="project" value="TreeGrafter"/>
</dbReference>
<dbReference type="EC" id="2.7.1.11" evidence="5"/>
<dbReference type="PROSITE" id="PS00433">
    <property type="entry name" value="PHOSPHOFRUCTOKINASE"/>
    <property type="match status" value="2"/>
</dbReference>
<keyword evidence="13" id="KW-0460">Magnesium</keyword>
<dbReference type="KEGG" id="oxy:HCG48_15665"/>
<comment type="pathway">
    <text evidence="4">Carbohydrate degradation; glycolysis; D-glyceraldehyde 3-phosphate and glycerone phosphate from D-glucose: step 3/4.</text>
</comment>
<dbReference type="GO" id="GO:0030388">
    <property type="term" value="P:fructose 1,6-bisphosphate metabolic process"/>
    <property type="evidence" value="ECO:0007669"/>
    <property type="project" value="TreeGrafter"/>
</dbReference>
<protein>
    <recommendedName>
        <fullName evidence="5">6-phosphofructokinase</fullName>
        <ecNumber evidence="5">2.7.1.11</ecNumber>
    </recommendedName>
</protein>
<keyword evidence="19" id="KW-1185">Reference proteome</keyword>
<dbReference type="SUPFAM" id="SSF53784">
    <property type="entry name" value="Phosphofructokinase"/>
    <property type="match status" value="2"/>
</dbReference>
<dbReference type="GO" id="GO:0048029">
    <property type="term" value="F:monosaccharide binding"/>
    <property type="evidence" value="ECO:0007669"/>
    <property type="project" value="TreeGrafter"/>
</dbReference>
<keyword evidence="7" id="KW-0021">Allosteric enzyme</keyword>
<dbReference type="InterPro" id="IPR009161">
    <property type="entry name" value="6-Pfructokinase_euk"/>
</dbReference>
<proteinExistence type="inferred from homology"/>
<evidence type="ECO:0000256" key="4">
    <source>
        <dbReference type="ARBA" id="ARBA00004679"/>
    </source>
</evidence>
<dbReference type="GO" id="GO:0042802">
    <property type="term" value="F:identical protein binding"/>
    <property type="evidence" value="ECO:0007669"/>
    <property type="project" value="TreeGrafter"/>
</dbReference>
<dbReference type="GO" id="GO:0003872">
    <property type="term" value="F:6-phosphofructokinase activity"/>
    <property type="evidence" value="ECO:0007669"/>
    <property type="project" value="UniProtKB-EC"/>
</dbReference>
<keyword evidence="11 18" id="KW-0418">Kinase</keyword>
<comment type="function">
    <text evidence="2">Catalyzes the phosphorylation of D-fructose 6-phosphate to fructose 1,6-bisphosphate by ATP, the first committing step of glycolysis.</text>
</comment>
<dbReference type="PIRSF" id="PIRSF000533">
    <property type="entry name" value="ATP_PFK_euk"/>
    <property type="match status" value="1"/>
</dbReference>
<dbReference type="AlphaFoldDB" id="A0A6H1U0Z7"/>
<sequence>MQEKKRLGVLTSGGDSPGMNAAVRAVVRAALAKGAEVYAIYEGYQGMVEGGECPLPAPSSRDNEPFMGNVSLPQQACIRPISWHEVSGILQKGGTIIGTARSLAFKTREGRRRAARNLIREGIDRLVAIGGDGTLTGADLFRREWPELLKELVENGEIRPEEAAAYPQLAIVGLTASIDNDMYGSDMTIGTDTALHRITEAVDAISSTAASHQRTFVVEVMGRNCGYLALMGAIATGADWVMIPEQPPQDNGSWEDRMCSVLKAGRDSGRRDTIVIVAEGSRDSDGNPISSDRIKQVLEERLGEDARVTILGHVQRGGSPSAFDRNLSTLLGCAAVDEILKDEPHPEPLLIGMHGNRIVRSPLMHCVQQTHVVAEAIANGEYERAMDLRGNSFKDACHTFQTLMQAAPHTPSSDRQSRRIAVLNCGAAAPGMNTAVRAAVRLGIDRGHTMLGIDRGFRGLIDGSIKELGWLSVRGWATTGGSELGTSRKLPEGRDFYQIARQLEAHDIHGLLMIGGWAGYEAIYQLYSQRDTFPAFNIPMLCVPASIDNNLPGAELSIGTDTALNNIIEAVDKIKQSAVASNRCFVVKVMGRYCGYLAVMSGLATGAERVYIHEEQITLTDLQKDITDLIEGFKHGKRVGLIVCNENAHPVYNTDFICSLFAEEGREVFQVRQAILGHLQQGGDPTPFDRIQATRLAEKGLDFLIDEAQKPNPAGAFMGVEGGQVKFIDLSLMPRMVDKTFRRPKDQWWFDIWPMSKMLAQPPKKIG</sequence>
<evidence type="ECO:0000256" key="12">
    <source>
        <dbReference type="ARBA" id="ARBA00022840"/>
    </source>
</evidence>
<evidence type="ECO:0000256" key="13">
    <source>
        <dbReference type="ARBA" id="ARBA00022842"/>
    </source>
</evidence>
<dbReference type="GO" id="GO:0005945">
    <property type="term" value="C:6-phosphofructokinase complex"/>
    <property type="evidence" value="ECO:0007669"/>
    <property type="project" value="TreeGrafter"/>
</dbReference>
<name>A0A6H1U0Z7_9CYAN</name>